<evidence type="ECO:0000313" key="4">
    <source>
        <dbReference type="Proteomes" id="UP000663828"/>
    </source>
</evidence>
<sequence length="192" mass="20278">MADEQDASNEGDPVPDYGSADDADSAAQASTAIPDEAQEATTPISNDYADEDEDLPDVTINLYINDGPGDVTVPADISQAILTDIYGNPVTQSPAIDFTTSIADIFNTEMITNETATGGKGLFGVWTWNKILFVGLIALCIIGIILALLFLIIGKKFKKNKGTQGSRSTTTTKSVVTSNVAAGGRYEPVRNV</sequence>
<keyword evidence="2" id="KW-0812">Transmembrane</keyword>
<evidence type="ECO:0000256" key="2">
    <source>
        <dbReference type="SAM" id="Phobius"/>
    </source>
</evidence>
<organism evidence="3 4">
    <name type="scientific">Adineta ricciae</name>
    <name type="common">Rotifer</name>
    <dbReference type="NCBI Taxonomy" id="249248"/>
    <lineage>
        <taxon>Eukaryota</taxon>
        <taxon>Metazoa</taxon>
        <taxon>Spiralia</taxon>
        <taxon>Gnathifera</taxon>
        <taxon>Rotifera</taxon>
        <taxon>Eurotatoria</taxon>
        <taxon>Bdelloidea</taxon>
        <taxon>Adinetida</taxon>
        <taxon>Adinetidae</taxon>
        <taxon>Adineta</taxon>
    </lineage>
</organism>
<feature type="region of interest" description="Disordered" evidence="1">
    <location>
        <begin position="1"/>
        <end position="52"/>
    </location>
</feature>
<dbReference type="EMBL" id="CAJNOR010011541">
    <property type="protein sequence ID" value="CAF1662094.1"/>
    <property type="molecule type" value="Genomic_DNA"/>
</dbReference>
<reference evidence="3" key="1">
    <citation type="submission" date="2021-02" db="EMBL/GenBank/DDBJ databases">
        <authorList>
            <person name="Nowell W R."/>
        </authorList>
    </citation>
    <scope>NUCLEOTIDE SEQUENCE</scope>
</reference>
<protein>
    <submittedName>
        <fullName evidence="3">Uncharacterized protein</fullName>
    </submittedName>
</protein>
<gene>
    <name evidence="3" type="ORF">XAT740_LOCUS57073</name>
</gene>
<evidence type="ECO:0000313" key="3">
    <source>
        <dbReference type="EMBL" id="CAF1662094.1"/>
    </source>
</evidence>
<name>A0A816FIS0_ADIRI</name>
<accession>A0A816FIS0</accession>
<feature type="transmembrane region" description="Helical" evidence="2">
    <location>
        <begin position="131"/>
        <end position="153"/>
    </location>
</feature>
<dbReference type="AlphaFoldDB" id="A0A816FIS0"/>
<keyword evidence="4" id="KW-1185">Reference proteome</keyword>
<comment type="caution">
    <text evidence="3">The sequence shown here is derived from an EMBL/GenBank/DDBJ whole genome shotgun (WGS) entry which is preliminary data.</text>
</comment>
<keyword evidence="2" id="KW-0472">Membrane</keyword>
<proteinExistence type="predicted"/>
<evidence type="ECO:0000256" key="1">
    <source>
        <dbReference type="SAM" id="MobiDB-lite"/>
    </source>
</evidence>
<keyword evidence="2" id="KW-1133">Transmembrane helix</keyword>
<dbReference type="Proteomes" id="UP000663828">
    <property type="component" value="Unassembled WGS sequence"/>
</dbReference>